<dbReference type="AlphaFoldDB" id="A0A368V3J3"/>
<reference evidence="5 10" key="2">
    <citation type="submission" date="2019-10" db="EMBL/GenBank/DDBJ databases">
        <title>Draft genome sequence of Marinobacter hydrocarbonoclasticus NCT7M from the microbiome of the marine copepod.</title>
        <authorList>
            <person name="Nuttall R."/>
            <person name="Sharma G."/>
            <person name="Moisander P."/>
        </authorList>
    </citation>
    <scope>NUCLEOTIDE SEQUENCE [LARGE SCALE GENOMIC DNA]</scope>
    <source>
        <strain evidence="5 10">NCT7M</strain>
    </source>
</reference>
<evidence type="ECO:0000256" key="3">
    <source>
        <dbReference type="ARBA" id="ARBA00023163"/>
    </source>
</evidence>
<dbReference type="Gene3D" id="1.10.10.60">
    <property type="entry name" value="Homeodomain-like"/>
    <property type="match status" value="1"/>
</dbReference>
<dbReference type="GO" id="GO:0003700">
    <property type="term" value="F:DNA-binding transcription factor activity"/>
    <property type="evidence" value="ECO:0007669"/>
    <property type="project" value="InterPro"/>
</dbReference>
<evidence type="ECO:0000313" key="5">
    <source>
        <dbReference type="EMBL" id="KAE8544741.1"/>
    </source>
</evidence>
<evidence type="ECO:0000313" key="8">
    <source>
        <dbReference type="Proteomes" id="UP000252795"/>
    </source>
</evidence>
<protein>
    <submittedName>
        <fullName evidence="7">AraC family transcriptional regulator</fullName>
    </submittedName>
    <submittedName>
        <fullName evidence="5">Ornithine utilization regulator</fullName>
    </submittedName>
</protein>
<keyword evidence="9" id="KW-1185">Reference proteome</keyword>
<name>A0A368V3J3_MARNT</name>
<keyword evidence="3" id="KW-0804">Transcription</keyword>
<dbReference type="RefSeq" id="WP_113879925.1">
    <property type="nucleotide sequence ID" value="NZ_JAHVHN010000004.1"/>
</dbReference>
<dbReference type="Proteomes" id="UP000253065">
    <property type="component" value="Unassembled WGS sequence"/>
</dbReference>
<feature type="domain" description="HTH araC/xylS-type" evidence="4">
    <location>
        <begin position="238"/>
        <end position="335"/>
    </location>
</feature>
<dbReference type="GO" id="GO:0005829">
    <property type="term" value="C:cytosol"/>
    <property type="evidence" value="ECO:0007669"/>
    <property type="project" value="TreeGrafter"/>
</dbReference>
<dbReference type="Pfam" id="PF12833">
    <property type="entry name" value="HTH_18"/>
    <property type="match status" value="1"/>
</dbReference>
<dbReference type="Pfam" id="PF12625">
    <property type="entry name" value="Arabinose_bd"/>
    <property type="match status" value="1"/>
</dbReference>
<dbReference type="SMART" id="SM00342">
    <property type="entry name" value="HTH_ARAC"/>
    <property type="match status" value="1"/>
</dbReference>
<evidence type="ECO:0000259" key="4">
    <source>
        <dbReference type="PROSITE" id="PS01124"/>
    </source>
</evidence>
<evidence type="ECO:0000313" key="10">
    <source>
        <dbReference type="Proteomes" id="UP000469950"/>
    </source>
</evidence>
<dbReference type="EMBL" id="QPJB01000006">
    <property type="protein sequence ID" value="RCW34254.1"/>
    <property type="molecule type" value="Genomic_DNA"/>
</dbReference>
<dbReference type="InterPro" id="IPR018060">
    <property type="entry name" value="HTH_AraC"/>
</dbReference>
<proteinExistence type="predicted"/>
<evidence type="ECO:0000256" key="1">
    <source>
        <dbReference type="ARBA" id="ARBA00023015"/>
    </source>
</evidence>
<dbReference type="SUPFAM" id="SSF46689">
    <property type="entry name" value="Homeodomain-like"/>
    <property type="match status" value="1"/>
</dbReference>
<gene>
    <name evidence="7" type="ORF">DET51_106296</name>
    <name evidence="6" type="ORF">DET64_106295</name>
    <name evidence="5" type="ORF">F6453_2983</name>
</gene>
<reference evidence="7 8" key="1">
    <citation type="submission" date="2018-07" db="EMBL/GenBank/DDBJ databases">
        <title>Freshwater and sediment microbial communities from various areas in North America, analyzing microbe dynamics in response to fracking.</title>
        <authorList>
            <person name="Lamendella R."/>
        </authorList>
    </citation>
    <scope>NUCLEOTIDE SEQUENCE [LARGE SCALE GENOMIC DNA]</scope>
    <source>
        <strain evidence="7 8">114E</strain>
        <strain evidence="6 9">114E_o</strain>
    </source>
</reference>
<dbReference type="InterPro" id="IPR009057">
    <property type="entry name" value="Homeodomain-like_sf"/>
</dbReference>
<dbReference type="Proteomes" id="UP000469950">
    <property type="component" value="Unassembled WGS sequence"/>
</dbReference>
<keyword evidence="1" id="KW-0805">Transcription regulation</keyword>
<sequence>METSSELALEVPIVSARYARRFVRFMEHRGVKRHTILANTGITDDMLNNPDASLSMHQVMDLLRQADWLMTDERAAFEFGQQLDLPSHGLLGFAMLGQENPRRLVSMIVQYLRVGLPLMDMELESTGSTFRIRLIDTWGVEDLRPCLTKIYMGSIHRISCQVCSNFNFQFDFPSSASLDDWQLLAPGCEFEFEAPVAQVTMPLKGSPAPKSEANLEFLVARTRCHRKPGNLEADETAMQVRELIMSQPGRPCTTENIARRLDISPRTLRQHLASAGTSFRELRNEIRESFATLYLKDTNVPLESISEKLGFSDQAGFTKAYRSWTGTTPGDVRRQARSKK</sequence>
<keyword evidence="2" id="KW-0238">DNA-binding</keyword>
<accession>A0A368V3J3</accession>
<dbReference type="Proteomes" id="UP000252795">
    <property type="component" value="Unassembled WGS sequence"/>
</dbReference>
<dbReference type="EMBL" id="WBMP01000014">
    <property type="protein sequence ID" value="KAE8544741.1"/>
    <property type="molecule type" value="Genomic_DNA"/>
</dbReference>
<organism evidence="7 8">
    <name type="scientific">Marinobacter nauticus</name>
    <name type="common">Marinobacter hydrocarbonoclasticus</name>
    <name type="synonym">Marinobacter aquaeolei</name>
    <dbReference type="NCBI Taxonomy" id="2743"/>
    <lineage>
        <taxon>Bacteria</taxon>
        <taxon>Pseudomonadati</taxon>
        <taxon>Pseudomonadota</taxon>
        <taxon>Gammaproteobacteria</taxon>
        <taxon>Pseudomonadales</taxon>
        <taxon>Marinobacteraceae</taxon>
        <taxon>Marinobacter</taxon>
    </lineage>
</organism>
<evidence type="ECO:0000256" key="2">
    <source>
        <dbReference type="ARBA" id="ARBA00023125"/>
    </source>
</evidence>
<evidence type="ECO:0000313" key="9">
    <source>
        <dbReference type="Proteomes" id="UP000253065"/>
    </source>
</evidence>
<evidence type="ECO:0000313" key="6">
    <source>
        <dbReference type="EMBL" id="RBP73434.1"/>
    </source>
</evidence>
<evidence type="ECO:0000313" key="7">
    <source>
        <dbReference type="EMBL" id="RCW34254.1"/>
    </source>
</evidence>
<dbReference type="PANTHER" id="PTHR47894">
    <property type="entry name" value="HTH-TYPE TRANSCRIPTIONAL REGULATOR GADX"/>
    <property type="match status" value="1"/>
</dbReference>
<dbReference type="PANTHER" id="PTHR47894:SF1">
    <property type="entry name" value="HTH-TYPE TRANSCRIPTIONAL REGULATOR VQSM"/>
    <property type="match status" value="1"/>
</dbReference>
<comment type="caution">
    <text evidence="7">The sequence shown here is derived from an EMBL/GenBank/DDBJ whole genome shotgun (WGS) entry which is preliminary data.</text>
</comment>
<dbReference type="EMBL" id="QNSA01000006">
    <property type="protein sequence ID" value="RBP73434.1"/>
    <property type="molecule type" value="Genomic_DNA"/>
</dbReference>
<dbReference type="GO" id="GO:0000976">
    <property type="term" value="F:transcription cis-regulatory region binding"/>
    <property type="evidence" value="ECO:0007669"/>
    <property type="project" value="TreeGrafter"/>
</dbReference>
<dbReference type="PROSITE" id="PS01124">
    <property type="entry name" value="HTH_ARAC_FAMILY_2"/>
    <property type="match status" value="1"/>
</dbReference>
<dbReference type="InterPro" id="IPR032687">
    <property type="entry name" value="AraC-type_N"/>
</dbReference>